<dbReference type="Gene3D" id="3.40.190.10">
    <property type="entry name" value="Periplasmic binding protein-like II"/>
    <property type="match status" value="1"/>
</dbReference>
<dbReference type="EMBL" id="WOTB01000008">
    <property type="protein sequence ID" value="NHN84572.1"/>
    <property type="molecule type" value="Genomic_DNA"/>
</dbReference>
<protein>
    <submittedName>
        <fullName evidence="3">Glycine/betaine ABC transporter</fullName>
    </submittedName>
</protein>
<evidence type="ECO:0000259" key="2">
    <source>
        <dbReference type="Pfam" id="PF04069"/>
    </source>
</evidence>
<organism evidence="3 4">
    <name type="scientific">Acetobacter musti</name>
    <dbReference type="NCBI Taxonomy" id="864732"/>
    <lineage>
        <taxon>Bacteria</taxon>
        <taxon>Pseudomonadati</taxon>
        <taxon>Pseudomonadota</taxon>
        <taxon>Alphaproteobacteria</taxon>
        <taxon>Acetobacterales</taxon>
        <taxon>Acetobacteraceae</taxon>
        <taxon>Acetobacter</taxon>
    </lineage>
</organism>
<dbReference type="Pfam" id="PF04069">
    <property type="entry name" value="OpuAC"/>
    <property type="match status" value="1"/>
</dbReference>
<sequence length="251" mass="27181">MTTLTLAYRNTPLHAAVAAAVARVLEAYEIEPDYITGSAEDLARMLASSEIDLFATAWHPAEDTIFDSDAVEPLGNLYRPAFGFFVADRPDSPLAGLQSMADLAGSDAARHLLTPESLIPRVRQMVAGYRLTEAGFTIESLPDDEAFAAIAEAIDAGEPVVAPLFTPNYLIHRVPMRPLADPQGAAGRELTARLLFSKTAREEADTDMLDELDELTLGNKVVSALEDAVRNEGMTPDDAAESWQRGKLLPR</sequence>
<evidence type="ECO:0000313" key="4">
    <source>
        <dbReference type="Proteomes" id="UP000635278"/>
    </source>
</evidence>
<gene>
    <name evidence="3" type="ORF">GOB93_07930</name>
</gene>
<reference evidence="3 4" key="1">
    <citation type="journal article" date="2020" name="Int. J. Syst. Evol. Microbiol.">
        <title>Novel acetic acid bacteria from cider fermentations: Acetobacter conturbans sp. nov. and Acetobacter fallax sp. nov.</title>
        <authorList>
            <person name="Sombolestani A.S."/>
            <person name="Cleenwerck I."/>
            <person name="Cnockaert M."/>
            <person name="Borremans W."/>
            <person name="Wieme A.D."/>
            <person name="De Vuyst L."/>
            <person name="Vandamme P."/>
        </authorList>
    </citation>
    <scope>NUCLEOTIDE SEQUENCE [LARGE SCALE GENOMIC DNA]</scope>
    <source>
        <strain evidence="3 4">LMG 30640</strain>
    </source>
</reference>
<evidence type="ECO:0000256" key="1">
    <source>
        <dbReference type="SAM" id="MobiDB-lite"/>
    </source>
</evidence>
<feature type="domain" description="ABC-type glycine betaine transport system substrate-binding" evidence="2">
    <location>
        <begin position="3"/>
        <end position="243"/>
    </location>
</feature>
<feature type="region of interest" description="Disordered" evidence="1">
    <location>
        <begin position="229"/>
        <end position="251"/>
    </location>
</feature>
<proteinExistence type="predicted"/>
<dbReference type="InterPro" id="IPR007210">
    <property type="entry name" value="ABC_Gly_betaine_transp_sub-bd"/>
</dbReference>
<dbReference type="SUPFAM" id="SSF53850">
    <property type="entry name" value="Periplasmic binding protein-like II"/>
    <property type="match status" value="1"/>
</dbReference>
<keyword evidence="4" id="KW-1185">Reference proteome</keyword>
<dbReference type="RefSeq" id="WP_173582967.1">
    <property type="nucleotide sequence ID" value="NZ_WOTB01000008.1"/>
</dbReference>
<name>A0ABX0JMV6_9PROT</name>
<evidence type="ECO:0000313" key="3">
    <source>
        <dbReference type="EMBL" id="NHN84572.1"/>
    </source>
</evidence>
<comment type="caution">
    <text evidence="3">The sequence shown here is derived from an EMBL/GenBank/DDBJ whole genome shotgun (WGS) entry which is preliminary data.</text>
</comment>
<accession>A0ABX0JMV6</accession>
<dbReference type="Gene3D" id="3.40.190.100">
    <property type="entry name" value="Glycine betaine-binding periplasmic protein, domain 2"/>
    <property type="match status" value="1"/>
</dbReference>
<dbReference type="Proteomes" id="UP000635278">
    <property type="component" value="Unassembled WGS sequence"/>
</dbReference>